<sequence length="537" mass="56065">MNPGVSFDVIIRGGRVLDGTGAPPFRADVAVSGDRVAAVGRLESAEAATVIDAAGRFVAPGFVDCHAHGDAAVFDPAVQRAALRQGVTTFVLGQDGLSFAPGSAATVAYASRYFAAVNGPLRRGPLREGPLLEGPSCEGPLLEGPSREGPLTVAELLGSYDRAAAVNTAYLLPHGTIRYDVMGPSSAPASADDLAAMLRHVERGLAEGAAGLSTGLEYLPGRYADAEELAALCRPLGGLPYVTHMRAYGAGAAVGMAEVVDIASRSGAAVHVSHLHGPADVLLPLVGDALARDVDLSFDTYPYLRGNTILAMVVLPRSVPAAETGRALELIAAADLDEWWPALDATWPRLTVSHAPGMEWTEGLTVAVAAERAGVSPAELCRRLLIETRLEAGVVSARPDEGPEGEQSVRRMLRHPSHTGGSDGIYVGGHPHPRGFGAFARFLGRHVRELGDWTWEQAVVHLAAHPARRFGLSDRGLVRAGFAADLVVIDPRTVADRATYAEPRELATGIADVLVSGVPVLAGGELTSALTGRALRP</sequence>
<dbReference type="InterPro" id="IPR050378">
    <property type="entry name" value="Metallo-dep_Hydrolases_sf"/>
</dbReference>
<name>A0ABX8TUJ6_9ACTN</name>
<accession>A0ABX8TUJ6</accession>
<keyword evidence="2" id="KW-0378">Hydrolase</keyword>
<gene>
    <name evidence="2" type="primary">dan1</name>
    <name evidence="2" type="ORF">Nocox_06735</name>
</gene>
<dbReference type="GO" id="GO:0047420">
    <property type="term" value="F:N-acyl-D-amino-acid deacylase activity"/>
    <property type="evidence" value="ECO:0007669"/>
    <property type="project" value="UniProtKB-EC"/>
</dbReference>
<dbReference type="InterPro" id="IPR032466">
    <property type="entry name" value="Metal_Hydrolase"/>
</dbReference>
<organism evidence="2 3">
    <name type="scientific">Nonomuraea coxensis DSM 45129</name>
    <dbReference type="NCBI Taxonomy" id="1122611"/>
    <lineage>
        <taxon>Bacteria</taxon>
        <taxon>Bacillati</taxon>
        <taxon>Actinomycetota</taxon>
        <taxon>Actinomycetes</taxon>
        <taxon>Streptosporangiales</taxon>
        <taxon>Streptosporangiaceae</taxon>
        <taxon>Nonomuraea</taxon>
    </lineage>
</organism>
<dbReference type="PANTHER" id="PTHR11647:SF1">
    <property type="entry name" value="COLLAPSIN RESPONSE MEDIATOR PROTEIN"/>
    <property type="match status" value="1"/>
</dbReference>
<reference evidence="2 3" key="1">
    <citation type="journal article" date="2021" name="ACS Chem. Biol.">
        <title>Genomic-Led Discovery of a Novel Glycopeptide Antibiotic by Nonomuraea coxensis DSM 45129.</title>
        <authorList>
            <person name="Yushchuk O."/>
            <person name="Vior N.M."/>
            <person name="Andreo-Vidal A."/>
            <person name="Berini F."/>
            <person name="Ruckert C."/>
            <person name="Busche T."/>
            <person name="Binda E."/>
            <person name="Kalinowski J."/>
            <person name="Truman A.W."/>
            <person name="Marinelli F."/>
        </authorList>
    </citation>
    <scope>NUCLEOTIDE SEQUENCE [LARGE SCALE GENOMIC DNA]</scope>
    <source>
        <strain evidence="2 3">DSM 45129</strain>
    </source>
</reference>
<dbReference type="SUPFAM" id="SSF51556">
    <property type="entry name" value="Metallo-dependent hydrolases"/>
    <property type="match status" value="1"/>
</dbReference>
<proteinExistence type="predicted"/>
<feature type="domain" description="Amidohydrolase 3" evidence="1">
    <location>
        <begin position="160"/>
        <end position="520"/>
    </location>
</feature>
<protein>
    <submittedName>
        <fullName evidence="2">D-aminoacylase</fullName>
        <ecNumber evidence="2">3.5.1.81</ecNumber>
    </submittedName>
</protein>
<evidence type="ECO:0000313" key="2">
    <source>
        <dbReference type="EMBL" id="QYC38974.1"/>
    </source>
</evidence>
<dbReference type="PANTHER" id="PTHR11647">
    <property type="entry name" value="HYDRANTOINASE/DIHYDROPYRIMIDINASE FAMILY MEMBER"/>
    <property type="match status" value="1"/>
</dbReference>
<evidence type="ECO:0000259" key="1">
    <source>
        <dbReference type="Pfam" id="PF07969"/>
    </source>
</evidence>
<dbReference type="Pfam" id="PF07969">
    <property type="entry name" value="Amidohydro_3"/>
    <property type="match status" value="1"/>
</dbReference>
<dbReference type="EC" id="3.5.1.81" evidence="2"/>
<dbReference type="InterPro" id="IPR013108">
    <property type="entry name" value="Amidohydro_3"/>
</dbReference>
<dbReference type="Gene3D" id="3.20.20.140">
    <property type="entry name" value="Metal-dependent hydrolases"/>
    <property type="match status" value="1"/>
</dbReference>
<dbReference type="InterPro" id="IPR011059">
    <property type="entry name" value="Metal-dep_hydrolase_composite"/>
</dbReference>
<evidence type="ECO:0000313" key="3">
    <source>
        <dbReference type="Proteomes" id="UP000824681"/>
    </source>
</evidence>
<keyword evidence="3" id="KW-1185">Reference proteome</keyword>
<dbReference type="EMBL" id="CP068985">
    <property type="protein sequence ID" value="QYC38974.1"/>
    <property type="molecule type" value="Genomic_DNA"/>
</dbReference>
<dbReference type="Proteomes" id="UP000824681">
    <property type="component" value="Chromosome"/>
</dbReference>
<dbReference type="SUPFAM" id="SSF51338">
    <property type="entry name" value="Composite domain of metallo-dependent hydrolases"/>
    <property type="match status" value="1"/>
</dbReference>